<feature type="domain" description="Filamentation induced by cAMP protein Fic-like C-terminal" evidence="1">
    <location>
        <begin position="2"/>
        <end position="58"/>
    </location>
</feature>
<keyword evidence="3" id="KW-1185">Reference proteome</keyword>
<organism evidence="2 3">
    <name type="scientific">Actinobacillus ureae ATCC 25976</name>
    <dbReference type="NCBI Taxonomy" id="887324"/>
    <lineage>
        <taxon>Bacteria</taxon>
        <taxon>Pseudomonadati</taxon>
        <taxon>Pseudomonadota</taxon>
        <taxon>Gammaproteobacteria</taxon>
        <taxon>Pasteurellales</taxon>
        <taxon>Pasteurellaceae</taxon>
        <taxon>Actinobacillus</taxon>
    </lineage>
</organism>
<dbReference type="Pfam" id="PF21247">
    <property type="entry name" value="Fic-like_C"/>
    <property type="match status" value="1"/>
</dbReference>
<reference evidence="2 3" key="1">
    <citation type="submission" date="2011-01" db="EMBL/GenBank/DDBJ databases">
        <authorList>
            <person name="Muzny D."/>
            <person name="Qin X."/>
            <person name="Deng J."/>
            <person name="Jiang H."/>
            <person name="Liu Y."/>
            <person name="Qu J."/>
            <person name="Song X.-Z."/>
            <person name="Zhang L."/>
            <person name="Thornton R."/>
            <person name="Coyle M."/>
            <person name="Francisco L."/>
            <person name="Jackson L."/>
            <person name="Javaid M."/>
            <person name="Korchina V."/>
            <person name="Kovar C."/>
            <person name="Mata R."/>
            <person name="Mathew T."/>
            <person name="Ngo R."/>
            <person name="Nguyen L."/>
            <person name="Nguyen N."/>
            <person name="Okwuonu G."/>
            <person name="Ongeri F."/>
            <person name="Pham C."/>
            <person name="Simmons D."/>
            <person name="Wilczek-Boney K."/>
            <person name="Hale W."/>
            <person name="Jakkamsetti A."/>
            <person name="Pham P."/>
            <person name="Ruth R."/>
            <person name="San Lucas F."/>
            <person name="Warren J."/>
            <person name="Zhang J."/>
            <person name="Zhao Z."/>
            <person name="Zhou C."/>
            <person name="Zhu D."/>
            <person name="Lee S."/>
            <person name="Bess C."/>
            <person name="Blankenburg K."/>
            <person name="Forbes L."/>
            <person name="Fu Q."/>
            <person name="Gubbala S."/>
            <person name="Hirani K."/>
            <person name="Jayaseelan J.C."/>
            <person name="Lara F."/>
            <person name="Munidasa M."/>
            <person name="Palculict T."/>
            <person name="Patil S."/>
            <person name="Pu L.-L."/>
            <person name="Saada N."/>
            <person name="Tang L."/>
            <person name="Weissenberger G."/>
            <person name="Zhu Y."/>
            <person name="Hemphill L."/>
            <person name="Shang Y."/>
            <person name="Youmans B."/>
            <person name="Ayvaz T."/>
            <person name="Ross M."/>
            <person name="Santibanez J."/>
            <person name="Aqrawi P."/>
            <person name="Gross S."/>
            <person name="Joshi V."/>
            <person name="Fowler G."/>
            <person name="Nazareth L."/>
            <person name="Reid J."/>
            <person name="Worley K."/>
            <person name="Petrosino J."/>
            <person name="Highlander S."/>
            <person name="Gibbs R."/>
        </authorList>
    </citation>
    <scope>NUCLEOTIDE SEQUENCE [LARGE SCALE GENOMIC DNA]</scope>
    <source>
        <strain evidence="2 3">ATCC 25976</strain>
    </source>
</reference>
<dbReference type="RefSeq" id="WP_005624905.1">
    <property type="nucleotide sequence ID" value="NZ_GL831081.1"/>
</dbReference>
<evidence type="ECO:0000313" key="3">
    <source>
        <dbReference type="Proteomes" id="UP000005467"/>
    </source>
</evidence>
<dbReference type="EMBL" id="AEVG01000144">
    <property type="protein sequence ID" value="EFX90705.1"/>
    <property type="molecule type" value="Genomic_DNA"/>
</dbReference>
<evidence type="ECO:0000259" key="1">
    <source>
        <dbReference type="Pfam" id="PF21247"/>
    </source>
</evidence>
<dbReference type="HOGENOM" id="CLU_2730930_0_0_6"/>
<name>E8KK58_9PAST</name>
<comment type="caution">
    <text evidence="2">The sequence shown here is derived from an EMBL/GenBank/DDBJ whole genome shotgun (WGS) entry which is preliminary data.</text>
</comment>
<proteinExistence type="predicted"/>
<accession>E8KK58</accession>
<dbReference type="AlphaFoldDB" id="E8KK58"/>
<gene>
    <name evidence="2" type="ORF">HMPREF0027_2225</name>
</gene>
<dbReference type="InterPro" id="IPR049514">
    <property type="entry name" value="Fic-like_C"/>
</dbReference>
<sequence length="71" mass="8024">MQVLGNDEKGIVQLAEDLSITDKKHIRKTYIAPALKQALIEMTIPDKTTSPNQKYRLTEKGKQFLIKGTPK</sequence>
<protein>
    <recommendedName>
        <fullName evidence="1">Filamentation induced by cAMP protein Fic-like C-terminal domain-containing protein</fullName>
    </recommendedName>
</protein>
<evidence type="ECO:0000313" key="2">
    <source>
        <dbReference type="EMBL" id="EFX90705.1"/>
    </source>
</evidence>
<dbReference type="Proteomes" id="UP000005467">
    <property type="component" value="Unassembled WGS sequence"/>
</dbReference>